<gene>
    <name evidence="1" type="ORF">GDO81_013629</name>
</gene>
<name>A0AAV7B2P1_ENGPU</name>
<sequence length="111" mass="12062">MLKIEIPKSRKSLLRNLCIKLCGCSRLRHPPAQGLNYCIIGYKPNNNNNEVFFVEKVQSANMSGCKQAPDNVRPARPAHAVLIVRKGLREVGVRSAPGPAAAPAVRPPGPQ</sequence>
<keyword evidence="2" id="KW-1185">Reference proteome</keyword>
<comment type="caution">
    <text evidence="1">The sequence shown here is derived from an EMBL/GenBank/DDBJ whole genome shotgun (WGS) entry which is preliminary data.</text>
</comment>
<accession>A0AAV7B2P1</accession>
<evidence type="ECO:0000313" key="2">
    <source>
        <dbReference type="Proteomes" id="UP000824782"/>
    </source>
</evidence>
<dbReference type="Proteomes" id="UP000824782">
    <property type="component" value="Unassembled WGS sequence"/>
</dbReference>
<evidence type="ECO:0000313" key="1">
    <source>
        <dbReference type="EMBL" id="KAG8567445.1"/>
    </source>
</evidence>
<reference evidence="1" key="1">
    <citation type="thesis" date="2020" institute="ProQuest LLC" country="789 East Eisenhower Parkway, Ann Arbor, MI, USA">
        <title>Comparative Genomics and Chromosome Evolution.</title>
        <authorList>
            <person name="Mudd A.B."/>
        </authorList>
    </citation>
    <scope>NUCLEOTIDE SEQUENCE</scope>
    <source>
        <strain evidence="1">237g6f4</strain>
        <tissue evidence="1">Blood</tissue>
    </source>
</reference>
<protein>
    <submittedName>
        <fullName evidence="1">Uncharacterized protein</fullName>
    </submittedName>
</protein>
<dbReference type="EMBL" id="WNYA01000006">
    <property type="protein sequence ID" value="KAG8567445.1"/>
    <property type="molecule type" value="Genomic_DNA"/>
</dbReference>
<proteinExistence type="predicted"/>
<organism evidence="1 2">
    <name type="scientific">Engystomops pustulosus</name>
    <name type="common">Tungara frog</name>
    <name type="synonym">Physalaemus pustulosus</name>
    <dbReference type="NCBI Taxonomy" id="76066"/>
    <lineage>
        <taxon>Eukaryota</taxon>
        <taxon>Metazoa</taxon>
        <taxon>Chordata</taxon>
        <taxon>Craniata</taxon>
        <taxon>Vertebrata</taxon>
        <taxon>Euteleostomi</taxon>
        <taxon>Amphibia</taxon>
        <taxon>Batrachia</taxon>
        <taxon>Anura</taxon>
        <taxon>Neobatrachia</taxon>
        <taxon>Hyloidea</taxon>
        <taxon>Leptodactylidae</taxon>
        <taxon>Leiuperinae</taxon>
        <taxon>Engystomops</taxon>
    </lineage>
</organism>
<dbReference type="AlphaFoldDB" id="A0AAV7B2P1"/>